<dbReference type="Proteomes" id="UP000545490">
    <property type="component" value="Unassembled WGS sequence"/>
</dbReference>
<evidence type="ECO:0000313" key="1">
    <source>
        <dbReference type="EMBL" id="MBB3916187.1"/>
    </source>
</evidence>
<comment type="caution">
    <text evidence="1">The sequence shown here is derived from an EMBL/GenBank/DDBJ whole genome shotgun (WGS) entry which is preliminary data.</text>
</comment>
<protein>
    <submittedName>
        <fullName evidence="1">Uncharacterized protein</fullName>
    </submittedName>
</protein>
<evidence type="ECO:0000313" key="2">
    <source>
        <dbReference type="Proteomes" id="UP000545490"/>
    </source>
</evidence>
<sequence length="34" mass="4155">MTAAFQFFELKGYKETRQKYTWMEKSAGKFFLQL</sequence>
<reference evidence="1 2" key="1">
    <citation type="submission" date="2020-08" db="EMBL/GenBank/DDBJ databases">
        <title>Genomic Encyclopedia of Type Strains, Phase IV (KMG-IV): sequencing the most valuable type-strain genomes for metagenomic binning, comparative biology and taxonomic classification.</title>
        <authorList>
            <person name="Goeker M."/>
        </authorList>
    </citation>
    <scope>NUCLEOTIDE SEQUENCE [LARGE SCALE GENOMIC DNA]</scope>
    <source>
        <strain evidence="1 2">DSM 19331</strain>
    </source>
</reference>
<dbReference type="EMBL" id="JACIDG010000008">
    <property type="protein sequence ID" value="MBB3916187.1"/>
    <property type="molecule type" value="Genomic_DNA"/>
</dbReference>
<proteinExistence type="predicted"/>
<accession>A0A7W6BC84</accession>
<gene>
    <name evidence="1" type="ORF">GGQ65_003487</name>
</gene>
<organism evidence="1 2">
    <name type="scientific">Rhizobium fabae</name>
    <dbReference type="NCBI Taxonomy" id="573179"/>
    <lineage>
        <taxon>Bacteria</taxon>
        <taxon>Pseudomonadati</taxon>
        <taxon>Pseudomonadota</taxon>
        <taxon>Alphaproteobacteria</taxon>
        <taxon>Hyphomicrobiales</taxon>
        <taxon>Rhizobiaceae</taxon>
        <taxon>Rhizobium/Agrobacterium group</taxon>
        <taxon>Rhizobium</taxon>
    </lineage>
</organism>
<name>A0A7W6BC84_9HYPH</name>
<dbReference type="AlphaFoldDB" id="A0A7W6BC84"/>